<protein>
    <recommendedName>
        <fullName evidence="4">Lipoprotein</fullName>
    </recommendedName>
</protein>
<keyword evidence="1" id="KW-0732">Signal</keyword>
<accession>A0A9D9J3N2</accession>
<name>A0A9D9J3N2_9BACT</name>
<dbReference type="Proteomes" id="UP000823750">
    <property type="component" value="Unassembled WGS sequence"/>
</dbReference>
<organism evidence="2 3">
    <name type="scientific">Candidatus Cryptobacteroides excrementavium</name>
    <dbReference type="NCBI Taxonomy" id="2840759"/>
    <lineage>
        <taxon>Bacteria</taxon>
        <taxon>Pseudomonadati</taxon>
        <taxon>Bacteroidota</taxon>
        <taxon>Bacteroidia</taxon>
        <taxon>Bacteroidales</taxon>
        <taxon>Candidatus Cryptobacteroides</taxon>
    </lineage>
</organism>
<dbReference type="SUPFAM" id="SSF103088">
    <property type="entry name" value="OmpA-like"/>
    <property type="match status" value="1"/>
</dbReference>
<dbReference type="AlphaFoldDB" id="A0A9D9J3N2"/>
<sequence length="591" mass="65777">MLNIYRNTLLFVAAALLAGGCASSRNAGRAQVSAAPSPYAVMPDASGHVTVDVDLEIPDHYFSRRSRLVILPAVMKDSTLVAEMAPVAVDAPIYAKKLHRKEVLEDYDDTHEGQKRTLKRLSDTVLIHYRDSAYLGESADGSRIVAFVTSDGCGSCRALDTLHLGGISDPGNLLSPDSLRLVTLEPVFVVRQKVREGKGEAELQFRINRSDINLSLGRNREEMSRMFEALQPVISDTLATLNMVSIYGMASADGSLAFNTRLAEARAGSARDWLLSELDGLTYAQRKCFRIGSRPEGWAPVLKAMTLAGDKDSVLVKDILEKYAGSNDDVQERYIRRLPCWPVIRDNYLQKDRKVEYVYTYSIRSFTTDEEMLEMFSTRPDAFNEEEFLRVSTLKEEPVEKMEVYRTLLGYYPQSQVAVNNLSVMMYEREGAVSAWDLIYSLDEYSHEALNTKAVITAAAGQVPHAISLLEDCTDLSEARYNLGLLKAIGKDYEGAYPLLQPFADVNAAIVAVCLGKYDEAGQILSSLDDVSPLAEYVRAFVAAWNGDADTFFTHLEAAVSDNSLRNRAASEAMFDIFRDDVRFDVIMEKR</sequence>
<dbReference type="InterPro" id="IPR011990">
    <property type="entry name" value="TPR-like_helical_dom_sf"/>
</dbReference>
<reference evidence="2" key="1">
    <citation type="submission" date="2020-10" db="EMBL/GenBank/DDBJ databases">
        <authorList>
            <person name="Gilroy R."/>
        </authorList>
    </citation>
    <scope>NUCLEOTIDE SEQUENCE</scope>
    <source>
        <strain evidence="2">B2-16538</strain>
    </source>
</reference>
<proteinExistence type="predicted"/>
<evidence type="ECO:0000313" key="3">
    <source>
        <dbReference type="Proteomes" id="UP000823750"/>
    </source>
</evidence>
<reference evidence="2" key="2">
    <citation type="journal article" date="2021" name="PeerJ">
        <title>Extensive microbial diversity within the chicken gut microbiome revealed by metagenomics and culture.</title>
        <authorList>
            <person name="Gilroy R."/>
            <person name="Ravi A."/>
            <person name="Getino M."/>
            <person name="Pursley I."/>
            <person name="Horton D.L."/>
            <person name="Alikhan N.F."/>
            <person name="Baker D."/>
            <person name="Gharbi K."/>
            <person name="Hall N."/>
            <person name="Watson M."/>
            <person name="Adriaenssens E.M."/>
            <person name="Foster-Nyarko E."/>
            <person name="Jarju S."/>
            <person name="Secka A."/>
            <person name="Antonio M."/>
            <person name="Oren A."/>
            <person name="Chaudhuri R.R."/>
            <person name="La Ragione R."/>
            <person name="Hildebrand F."/>
            <person name="Pallen M.J."/>
        </authorList>
    </citation>
    <scope>NUCLEOTIDE SEQUENCE</scope>
    <source>
        <strain evidence="2">B2-16538</strain>
    </source>
</reference>
<feature type="signal peptide" evidence="1">
    <location>
        <begin position="1"/>
        <end position="27"/>
    </location>
</feature>
<evidence type="ECO:0000313" key="2">
    <source>
        <dbReference type="EMBL" id="MBO8486105.1"/>
    </source>
</evidence>
<feature type="chain" id="PRO_5039243863" description="Lipoprotein" evidence="1">
    <location>
        <begin position="28"/>
        <end position="591"/>
    </location>
</feature>
<gene>
    <name evidence="2" type="ORF">IAB78_06745</name>
</gene>
<dbReference type="PROSITE" id="PS51257">
    <property type="entry name" value="PROKAR_LIPOPROTEIN"/>
    <property type="match status" value="1"/>
</dbReference>
<comment type="caution">
    <text evidence="2">The sequence shown here is derived from an EMBL/GenBank/DDBJ whole genome shotgun (WGS) entry which is preliminary data.</text>
</comment>
<dbReference type="Gene3D" id="1.25.40.10">
    <property type="entry name" value="Tetratricopeptide repeat domain"/>
    <property type="match status" value="1"/>
</dbReference>
<dbReference type="SUPFAM" id="SSF48452">
    <property type="entry name" value="TPR-like"/>
    <property type="match status" value="1"/>
</dbReference>
<evidence type="ECO:0000256" key="1">
    <source>
        <dbReference type="SAM" id="SignalP"/>
    </source>
</evidence>
<dbReference type="InterPro" id="IPR036737">
    <property type="entry name" value="OmpA-like_sf"/>
</dbReference>
<evidence type="ECO:0008006" key="4">
    <source>
        <dbReference type="Google" id="ProtNLM"/>
    </source>
</evidence>
<dbReference type="EMBL" id="JADILX010000097">
    <property type="protein sequence ID" value="MBO8486105.1"/>
    <property type="molecule type" value="Genomic_DNA"/>
</dbReference>